<keyword evidence="2 9" id="KW-0032">Aminotransferase</keyword>
<dbReference type="SUPFAM" id="SSF53383">
    <property type="entry name" value="PLP-dependent transferases"/>
    <property type="match status" value="1"/>
</dbReference>
<gene>
    <name evidence="9" type="ORF">A2Z42_01505</name>
</gene>
<organism evidence="9 10">
    <name type="scientific">Candidatus Woykebacteria bacterium RBG_19FT_COMBO_43_10</name>
    <dbReference type="NCBI Taxonomy" id="1802598"/>
    <lineage>
        <taxon>Bacteria</taxon>
        <taxon>Candidatus Woykeibacteriota</taxon>
    </lineage>
</organism>
<feature type="active site" description="Proton acceptor" evidence="6">
    <location>
        <position position="180"/>
    </location>
</feature>
<evidence type="ECO:0000256" key="1">
    <source>
        <dbReference type="ARBA" id="ARBA00001933"/>
    </source>
</evidence>
<keyword evidence="3 9" id="KW-0808">Transferase</keyword>
<proteinExistence type="inferred from homology"/>
<evidence type="ECO:0000256" key="6">
    <source>
        <dbReference type="PIRSR" id="PIRSR000390-1"/>
    </source>
</evidence>
<evidence type="ECO:0000256" key="7">
    <source>
        <dbReference type="PIRSR" id="PIRSR000390-2"/>
    </source>
</evidence>
<evidence type="ECO:0000256" key="4">
    <source>
        <dbReference type="ARBA" id="ARBA00022898"/>
    </source>
</evidence>
<protein>
    <submittedName>
        <fullName evidence="9">Aminotransferase DegT</fullName>
    </submittedName>
</protein>
<dbReference type="PANTHER" id="PTHR30244">
    <property type="entry name" value="TRANSAMINASE"/>
    <property type="match status" value="1"/>
</dbReference>
<dbReference type="GO" id="GO:0030170">
    <property type="term" value="F:pyridoxal phosphate binding"/>
    <property type="evidence" value="ECO:0007669"/>
    <property type="project" value="TreeGrafter"/>
</dbReference>
<dbReference type="Gene3D" id="3.90.1150.10">
    <property type="entry name" value="Aspartate Aminotransferase, domain 1"/>
    <property type="match status" value="1"/>
</dbReference>
<comment type="similarity">
    <text evidence="5 8">Belongs to the DegT/DnrJ/EryC1 family.</text>
</comment>
<keyword evidence="4 7" id="KW-0663">Pyridoxal phosphate</keyword>
<dbReference type="PANTHER" id="PTHR30244:SF34">
    <property type="entry name" value="DTDP-4-AMINO-4,6-DIDEOXYGALACTOSE TRANSAMINASE"/>
    <property type="match status" value="1"/>
</dbReference>
<dbReference type="Pfam" id="PF01041">
    <property type="entry name" value="DegT_DnrJ_EryC1"/>
    <property type="match status" value="1"/>
</dbReference>
<evidence type="ECO:0000313" key="9">
    <source>
        <dbReference type="EMBL" id="OGY27280.1"/>
    </source>
</evidence>
<evidence type="ECO:0000313" key="10">
    <source>
        <dbReference type="Proteomes" id="UP000176645"/>
    </source>
</evidence>
<dbReference type="GO" id="GO:0000271">
    <property type="term" value="P:polysaccharide biosynthetic process"/>
    <property type="evidence" value="ECO:0007669"/>
    <property type="project" value="TreeGrafter"/>
</dbReference>
<dbReference type="GO" id="GO:0008483">
    <property type="term" value="F:transaminase activity"/>
    <property type="evidence" value="ECO:0007669"/>
    <property type="project" value="UniProtKB-KW"/>
</dbReference>
<name>A0A1G1WIP7_9BACT</name>
<evidence type="ECO:0000256" key="5">
    <source>
        <dbReference type="ARBA" id="ARBA00037999"/>
    </source>
</evidence>
<dbReference type="InterPro" id="IPR015421">
    <property type="entry name" value="PyrdxlP-dep_Trfase_major"/>
</dbReference>
<dbReference type="FunFam" id="3.40.640.10:FF:000090">
    <property type="entry name" value="Pyridoxal phosphate-dependent aminotransferase"/>
    <property type="match status" value="1"/>
</dbReference>
<reference evidence="9 10" key="1">
    <citation type="journal article" date="2016" name="Nat. Commun.">
        <title>Thousands of microbial genomes shed light on interconnected biogeochemical processes in an aquifer system.</title>
        <authorList>
            <person name="Anantharaman K."/>
            <person name="Brown C.T."/>
            <person name="Hug L.A."/>
            <person name="Sharon I."/>
            <person name="Castelle C.J."/>
            <person name="Probst A.J."/>
            <person name="Thomas B.C."/>
            <person name="Singh A."/>
            <person name="Wilkins M.J."/>
            <person name="Karaoz U."/>
            <person name="Brodie E.L."/>
            <person name="Williams K.H."/>
            <person name="Hubbard S.S."/>
            <person name="Banfield J.F."/>
        </authorList>
    </citation>
    <scope>NUCLEOTIDE SEQUENCE [LARGE SCALE GENOMIC DNA]</scope>
</reference>
<dbReference type="Proteomes" id="UP000176645">
    <property type="component" value="Unassembled WGS sequence"/>
</dbReference>
<dbReference type="AlphaFoldDB" id="A0A1G1WIP7"/>
<comment type="caution">
    <text evidence="9">The sequence shown here is derived from an EMBL/GenBank/DDBJ whole genome shotgun (WGS) entry which is preliminary data.</text>
</comment>
<dbReference type="Gene3D" id="3.40.640.10">
    <property type="entry name" value="Type I PLP-dependent aspartate aminotransferase-like (Major domain)"/>
    <property type="match status" value="1"/>
</dbReference>
<evidence type="ECO:0000256" key="2">
    <source>
        <dbReference type="ARBA" id="ARBA00022576"/>
    </source>
</evidence>
<dbReference type="InterPro" id="IPR015424">
    <property type="entry name" value="PyrdxlP-dep_Trfase"/>
</dbReference>
<dbReference type="PIRSF" id="PIRSF000390">
    <property type="entry name" value="PLP_StrS"/>
    <property type="match status" value="1"/>
</dbReference>
<dbReference type="InterPro" id="IPR015422">
    <property type="entry name" value="PyrdxlP-dep_Trfase_small"/>
</dbReference>
<evidence type="ECO:0000256" key="3">
    <source>
        <dbReference type="ARBA" id="ARBA00022679"/>
    </source>
</evidence>
<sequence length="361" mass="40301">MIPIAKPTIGKEEEKAVIKIIRSGKLVQGEKVEEFEKKIASYCGTKFAIATDNGTSALIVALTSVGVGLGDEVITTPLSFIATTNAIVFTGAKPVFVDIDPDTFNIDPGKIERAITSKTRAILPVHLYGLMADMESINKIAKKHNLLLVEDSAQAHGAEIRGKRAGSWGLAGCFSFYPSKNMTTSEGGMITTNSKQVAEACKLIRNQGMGNQYQYKRIGYNFRMTNIEAAIGVEQLKKLERMNKARAKNAIYLNKKFENTKGVGTPQVPKNYRHAYHQYTLKIDDNYSLSRDQLLTKLRKNGVDARVYYPKLLSDEPFFKQYDRRELNIAKSIHRQILSLPIHPSLTRQDLDKIVEVVNET</sequence>
<feature type="modified residue" description="N6-(pyridoxal phosphate)lysine" evidence="7">
    <location>
        <position position="180"/>
    </location>
</feature>
<dbReference type="InterPro" id="IPR000653">
    <property type="entry name" value="DegT/StrS_aminotransferase"/>
</dbReference>
<dbReference type="CDD" id="cd00616">
    <property type="entry name" value="AHBA_syn"/>
    <property type="match status" value="1"/>
</dbReference>
<evidence type="ECO:0000256" key="8">
    <source>
        <dbReference type="RuleBase" id="RU004508"/>
    </source>
</evidence>
<comment type="cofactor">
    <cofactor evidence="1">
        <name>pyridoxal 5'-phosphate</name>
        <dbReference type="ChEBI" id="CHEBI:597326"/>
    </cofactor>
</comment>
<accession>A0A1G1WIP7</accession>
<dbReference type="EMBL" id="MHCU01000042">
    <property type="protein sequence ID" value="OGY27280.1"/>
    <property type="molecule type" value="Genomic_DNA"/>
</dbReference>